<comment type="caution">
    <text evidence="2">The sequence shown here is derived from an EMBL/GenBank/DDBJ whole genome shotgun (WGS) entry which is preliminary data.</text>
</comment>
<reference evidence="2 3" key="1">
    <citation type="journal article" date="2018" name="Plant J.">
        <title>Genome sequences of Chlorella sorokiniana UTEX 1602 and Micractinium conductrix SAG 241.80: implications to maltose excretion by a green alga.</title>
        <authorList>
            <person name="Arriola M.B."/>
            <person name="Velmurugan N."/>
            <person name="Zhang Y."/>
            <person name="Plunkett M.H."/>
            <person name="Hondzo H."/>
            <person name="Barney B.M."/>
        </authorList>
    </citation>
    <scope>NUCLEOTIDE SEQUENCE [LARGE SCALE GENOMIC DNA]</scope>
    <source>
        <strain evidence="2 3">SAG 241.80</strain>
    </source>
</reference>
<sequence>MQHAAVARSSAAAAFTARRPQQLRAVRAAAPRQVIAMASNMQFIKGIDEPTIPEVKLTRSRDGASGTATFVFQNPAIFEASSELGDITGLYMNDDEGTITTVDVQAKFVNGKPDKIEVKYVMRSSFEWDRFMRFMERYAEDMGLGFQKRPRVGVSAGAGILPPPPWVPLLRPEELQRGLAFSGSGRLIERAAAKLLGGQPIKAYTIGGSVTRGAGASSDATSYPSRFFEFLNSTFPHRGHVLQNKGIGATTSGIYSVCAEAIIPPDADLLVAEFTFNEPADIPFTSPQRRAFEQLLRKLARLPGQPAVVVLHHYAWWFSGGDGVQGGLFYRPAEMQLTTMAQYYDMPSPSVRAAVWPLMRAGVAPFKVSRVIKPGQVTPNGVKLPVAEPGTERQYYFYDRVHPSDTGHQVMAELLAGVVLQAAARVQAAAAAAAAAAGDGGGLAAVKPRAAELPPPMIPGNADVPTTLCAMQDFKPLAKRMRGFEYRAERPDRQDPVDQKWGYVGEEEGAWLEMEMNTLDGSSSGAGAQTKATVFLGYLRSYQGMGVARVECKRDCTCLPTRIDGRWKQRVSLTQMHEFQVSQHPRCRVRITIERRPSAGGRKHGGGKMHLSALMVSHFPLALDGRIAGMAGGMVSERH</sequence>
<dbReference type="Pfam" id="PF03912">
    <property type="entry name" value="Psb28"/>
    <property type="match status" value="1"/>
</dbReference>
<dbReference type="GO" id="GO:0009654">
    <property type="term" value="C:photosystem II oxygen evolving complex"/>
    <property type="evidence" value="ECO:0007669"/>
    <property type="project" value="InterPro"/>
</dbReference>
<dbReference type="HAMAP" id="MF_01370">
    <property type="entry name" value="PSII_Psb28"/>
    <property type="match status" value="1"/>
</dbReference>
<dbReference type="CDD" id="cd00229">
    <property type="entry name" value="SGNH_hydrolase"/>
    <property type="match status" value="1"/>
</dbReference>
<comment type="similarity">
    <text evidence="1">Belongs to the Psb28 family.</text>
</comment>
<dbReference type="OrthoDB" id="1938621at2759"/>
<dbReference type="Gene3D" id="3.40.50.1110">
    <property type="entry name" value="SGNH hydrolase"/>
    <property type="match status" value="1"/>
</dbReference>
<gene>
    <name evidence="2" type="ORF">C2E20_3837</name>
</gene>
<dbReference type="GO" id="GO:0015979">
    <property type="term" value="P:photosynthesis"/>
    <property type="evidence" value="ECO:0007669"/>
    <property type="project" value="UniProtKB-KW"/>
</dbReference>
<keyword evidence="1" id="KW-0604">Photosystem II</keyword>
<evidence type="ECO:0000256" key="1">
    <source>
        <dbReference type="RuleBase" id="RU003509"/>
    </source>
</evidence>
<evidence type="ECO:0000313" key="3">
    <source>
        <dbReference type="Proteomes" id="UP000239649"/>
    </source>
</evidence>
<dbReference type="PANTHER" id="PTHR34407">
    <property type="entry name" value="EXPRESSED PROTEIN"/>
    <property type="match status" value="1"/>
</dbReference>
<organism evidence="2 3">
    <name type="scientific">Micractinium conductrix</name>
    <dbReference type="NCBI Taxonomy" id="554055"/>
    <lineage>
        <taxon>Eukaryota</taxon>
        <taxon>Viridiplantae</taxon>
        <taxon>Chlorophyta</taxon>
        <taxon>core chlorophytes</taxon>
        <taxon>Trebouxiophyceae</taxon>
        <taxon>Chlorellales</taxon>
        <taxon>Chlorellaceae</taxon>
        <taxon>Chlorella clade</taxon>
        <taxon>Micractinium</taxon>
    </lineage>
</organism>
<proteinExistence type="inferred from homology"/>
<dbReference type="InterPro" id="IPR036514">
    <property type="entry name" value="SGNH_hydro_sf"/>
</dbReference>
<dbReference type="PANTHER" id="PTHR34407:SF1">
    <property type="entry name" value="SGNH HYDROLASE-TYPE ESTERASE DOMAIN-CONTAINING PROTEIN"/>
    <property type="match status" value="1"/>
</dbReference>
<name>A0A2P6VFM0_9CHLO</name>
<dbReference type="NCBIfam" id="TIGR03047">
    <property type="entry name" value="PS_II_psb28"/>
    <property type="match status" value="1"/>
</dbReference>
<dbReference type="Proteomes" id="UP000239649">
    <property type="component" value="Unassembled WGS sequence"/>
</dbReference>
<dbReference type="Gene3D" id="2.40.30.220">
    <property type="entry name" value="Photosystem II Psb28"/>
    <property type="match status" value="1"/>
</dbReference>
<dbReference type="EMBL" id="LHPF02000009">
    <property type="protein sequence ID" value="PSC72894.1"/>
    <property type="molecule type" value="Genomic_DNA"/>
</dbReference>
<dbReference type="SUPFAM" id="SSF52266">
    <property type="entry name" value="SGNH hydrolase"/>
    <property type="match status" value="1"/>
</dbReference>
<protein>
    <recommendedName>
        <fullName evidence="1">Photosystem II reaction center Psb28 protein</fullName>
    </recommendedName>
</protein>
<dbReference type="InterPro" id="IPR005610">
    <property type="entry name" value="PSII_Psb28_class-1"/>
</dbReference>
<dbReference type="STRING" id="554055.A0A2P6VFM0"/>
<dbReference type="InterPro" id="IPR038676">
    <property type="entry name" value="Psb28_c1_sf"/>
</dbReference>
<accession>A0A2P6VFM0</accession>
<keyword evidence="3" id="KW-1185">Reference proteome</keyword>
<dbReference type="AlphaFoldDB" id="A0A2P6VFM0"/>
<keyword evidence="1" id="KW-0602">Photosynthesis</keyword>
<evidence type="ECO:0000313" key="2">
    <source>
        <dbReference type="EMBL" id="PSC72894.1"/>
    </source>
</evidence>